<dbReference type="STRING" id="200904.GCA_900168775_02802"/>
<organism evidence="1 2">
    <name type="scientific">Paraliobacillus ryukyuensis</name>
    <dbReference type="NCBI Taxonomy" id="200904"/>
    <lineage>
        <taxon>Bacteria</taxon>
        <taxon>Bacillati</taxon>
        <taxon>Bacillota</taxon>
        <taxon>Bacilli</taxon>
        <taxon>Bacillales</taxon>
        <taxon>Bacillaceae</taxon>
        <taxon>Paraliobacillus</taxon>
    </lineage>
</organism>
<dbReference type="EMBL" id="QNRI01000008">
    <property type="protein sequence ID" value="RBO95318.1"/>
    <property type="molecule type" value="Genomic_DNA"/>
</dbReference>
<reference evidence="1 2" key="1">
    <citation type="submission" date="2018-06" db="EMBL/GenBank/DDBJ databases">
        <title>Genomic Encyclopedia of Type Strains, Phase IV (KMG-IV): sequencing the most valuable type-strain genomes for metagenomic binning, comparative biology and taxonomic classification.</title>
        <authorList>
            <person name="Goeker M."/>
        </authorList>
    </citation>
    <scope>NUCLEOTIDE SEQUENCE [LARGE SCALE GENOMIC DNA]</scope>
    <source>
        <strain evidence="1 2">DSM 15140</strain>
    </source>
</reference>
<comment type="caution">
    <text evidence="1">The sequence shown here is derived from an EMBL/GenBank/DDBJ whole genome shotgun (WGS) entry which is preliminary data.</text>
</comment>
<name>A0A366E1K7_9BACI</name>
<dbReference type="Proteomes" id="UP000252254">
    <property type="component" value="Unassembled WGS sequence"/>
</dbReference>
<dbReference type="RefSeq" id="WP_170126206.1">
    <property type="nucleotide sequence ID" value="NZ_BAABQN010000012.1"/>
</dbReference>
<gene>
    <name evidence="1" type="ORF">DES48_10826</name>
</gene>
<dbReference type="AlphaFoldDB" id="A0A366E1K7"/>
<sequence length="51" mass="5594">MSSMNSYARLVAAPLSLCVTAENGVVDKVVMNLYVQQTLPFGHIINNRLTI</sequence>
<evidence type="ECO:0000313" key="2">
    <source>
        <dbReference type="Proteomes" id="UP000252254"/>
    </source>
</evidence>
<proteinExistence type="predicted"/>
<protein>
    <submittedName>
        <fullName evidence="1">Uncharacterized protein</fullName>
    </submittedName>
</protein>
<keyword evidence="2" id="KW-1185">Reference proteome</keyword>
<evidence type="ECO:0000313" key="1">
    <source>
        <dbReference type="EMBL" id="RBO95318.1"/>
    </source>
</evidence>
<accession>A0A366E1K7</accession>